<dbReference type="RefSeq" id="WP_225418872.1">
    <property type="nucleotide sequence ID" value="NZ_JBHSSL010000041.1"/>
</dbReference>
<gene>
    <name evidence="1" type="ORF">ACFQGP_07410</name>
</gene>
<name>A0ABW1RBZ5_9LACO</name>
<keyword evidence="2" id="KW-1185">Reference proteome</keyword>
<evidence type="ECO:0000313" key="2">
    <source>
        <dbReference type="Proteomes" id="UP001596289"/>
    </source>
</evidence>
<evidence type="ECO:0000313" key="1">
    <source>
        <dbReference type="EMBL" id="MFC6170400.1"/>
    </source>
</evidence>
<accession>A0ABW1RBZ5</accession>
<protein>
    <submittedName>
        <fullName evidence="1">Alanine acetyltransferase</fullName>
    </submittedName>
</protein>
<organism evidence="1 2">
    <name type="scientific">Loigolactobacillus jiayinensis</name>
    <dbReference type="NCBI Taxonomy" id="2486016"/>
    <lineage>
        <taxon>Bacteria</taxon>
        <taxon>Bacillati</taxon>
        <taxon>Bacillota</taxon>
        <taxon>Bacilli</taxon>
        <taxon>Lactobacillales</taxon>
        <taxon>Lactobacillaceae</taxon>
        <taxon>Loigolactobacillus</taxon>
    </lineage>
</organism>
<proteinExistence type="predicted"/>
<dbReference type="EMBL" id="JBHSSL010000041">
    <property type="protein sequence ID" value="MFC6170400.1"/>
    <property type="molecule type" value="Genomic_DNA"/>
</dbReference>
<sequence length="153" mass="17596">MKFEHYHPMMSANYTLDWLTHTPLKTVHDNIPTQRSMTEMAQVVSQAMQLIMHNQALIWGIVQRADQQFCGIASLTVIPAKQQAELKFIYHPERLTTAARAEIIDYLAAFTFAELDLKHFAVSLSGDDTTLRQKLLTQHYLSTKQPQKLIKNK</sequence>
<reference evidence="2" key="1">
    <citation type="journal article" date="2019" name="Int. J. Syst. Evol. Microbiol.">
        <title>The Global Catalogue of Microorganisms (GCM) 10K type strain sequencing project: providing services to taxonomists for standard genome sequencing and annotation.</title>
        <authorList>
            <consortium name="The Broad Institute Genomics Platform"/>
            <consortium name="The Broad Institute Genome Sequencing Center for Infectious Disease"/>
            <person name="Wu L."/>
            <person name="Ma J."/>
        </authorList>
    </citation>
    <scope>NUCLEOTIDE SEQUENCE [LARGE SCALE GENOMIC DNA]</scope>
    <source>
        <strain evidence="2">CCM 8904</strain>
    </source>
</reference>
<comment type="caution">
    <text evidence="1">The sequence shown here is derived from an EMBL/GenBank/DDBJ whole genome shotgun (WGS) entry which is preliminary data.</text>
</comment>
<dbReference type="Proteomes" id="UP001596289">
    <property type="component" value="Unassembled WGS sequence"/>
</dbReference>